<organism evidence="1">
    <name type="scientific">Satyrvirus sp</name>
    <dbReference type="NCBI Taxonomy" id="2487771"/>
    <lineage>
        <taxon>Viruses</taxon>
        <taxon>Varidnaviria</taxon>
        <taxon>Bamfordvirae</taxon>
        <taxon>Nucleocytoviricota</taxon>
        <taxon>Megaviricetes</taxon>
        <taxon>Imitervirales</taxon>
        <taxon>Mimiviridae</taxon>
        <taxon>Megamimivirinae</taxon>
    </lineage>
</organism>
<evidence type="ECO:0000313" key="1">
    <source>
        <dbReference type="EMBL" id="AYV85272.1"/>
    </source>
</evidence>
<proteinExistence type="predicted"/>
<reference evidence="1" key="1">
    <citation type="submission" date="2018-10" db="EMBL/GenBank/DDBJ databases">
        <title>Hidden diversity of soil giant viruses.</title>
        <authorList>
            <person name="Schulz F."/>
            <person name="Alteio L."/>
            <person name="Goudeau D."/>
            <person name="Ryan E.M."/>
            <person name="Malmstrom R.R."/>
            <person name="Blanchard J."/>
            <person name="Woyke T."/>
        </authorList>
    </citation>
    <scope>NUCLEOTIDE SEQUENCE</scope>
    <source>
        <strain evidence="1">SAV1</strain>
    </source>
</reference>
<gene>
    <name evidence="1" type="ORF">Satyrvirus8_30</name>
</gene>
<sequence length="214" mass="24858">MYKYKYEKYKNKYLKLKLKQGGGLDSSIISHPIKGPKKIIIVLKPMLLYHGNILSDSHLTGISNVDKEIEKRISNDYTKIQKILPFYYSGAFYWYHGVGEDKLLEKQVNIIITNYKFKNGLIYLTARKSNNNGFNKDDYKAIEISFDPDNFGPDGYMLQDIIIYKGSDLKPILKKYTKDEFGTPVQFDDNENSDLVELVVRVIDILPKFVNNNY</sequence>
<name>A0A3G5ADL6_9VIRU</name>
<protein>
    <submittedName>
        <fullName evidence="1">Uncharacterized protein</fullName>
    </submittedName>
</protein>
<dbReference type="EMBL" id="MK072444">
    <property type="protein sequence ID" value="AYV85272.1"/>
    <property type="molecule type" value="Genomic_DNA"/>
</dbReference>
<accession>A0A3G5ADL6</accession>